<dbReference type="Proteomes" id="UP000266677">
    <property type="component" value="Unassembled WGS sequence"/>
</dbReference>
<evidence type="ECO:0000256" key="9">
    <source>
        <dbReference type="ARBA" id="ARBA00030803"/>
    </source>
</evidence>
<dbReference type="InterPro" id="IPR027383">
    <property type="entry name" value="Znf_put"/>
</dbReference>
<feature type="transmembrane region" description="Helical" evidence="10">
    <location>
        <begin position="104"/>
        <end position="126"/>
    </location>
</feature>
<dbReference type="AlphaFoldDB" id="A0A3A4K968"/>
<dbReference type="GO" id="GO:0016989">
    <property type="term" value="F:sigma factor antagonist activity"/>
    <property type="evidence" value="ECO:0007669"/>
    <property type="project" value="TreeGrafter"/>
</dbReference>
<feature type="domain" description="Anti-sigma K factor RskA C-terminal" evidence="11">
    <location>
        <begin position="114"/>
        <end position="240"/>
    </location>
</feature>
<evidence type="ECO:0000256" key="6">
    <source>
        <dbReference type="ARBA" id="ARBA00023136"/>
    </source>
</evidence>
<feature type="domain" description="Putative zinc-finger" evidence="12">
    <location>
        <begin position="7"/>
        <end position="33"/>
    </location>
</feature>
<evidence type="ECO:0000313" key="14">
    <source>
        <dbReference type="Proteomes" id="UP000266677"/>
    </source>
</evidence>
<keyword evidence="5" id="KW-0805">Transcription regulation</keyword>
<dbReference type="InterPro" id="IPR051474">
    <property type="entry name" value="Anti-sigma-K/W_factor"/>
</dbReference>
<evidence type="ECO:0000256" key="10">
    <source>
        <dbReference type="SAM" id="Phobius"/>
    </source>
</evidence>
<dbReference type="RefSeq" id="WP_120044273.1">
    <property type="nucleotide sequence ID" value="NZ_QZFU01000041.1"/>
</dbReference>
<dbReference type="GO" id="GO:0005886">
    <property type="term" value="C:plasma membrane"/>
    <property type="evidence" value="ECO:0007669"/>
    <property type="project" value="UniProtKB-SubCell"/>
</dbReference>
<proteinExistence type="predicted"/>
<keyword evidence="2" id="KW-1003">Cell membrane</keyword>
<evidence type="ECO:0000256" key="2">
    <source>
        <dbReference type="ARBA" id="ARBA00022475"/>
    </source>
</evidence>
<evidence type="ECO:0000256" key="7">
    <source>
        <dbReference type="ARBA" id="ARBA00023163"/>
    </source>
</evidence>
<keyword evidence="4 10" id="KW-1133">Transmembrane helix</keyword>
<name>A0A3A4K968_9NOCA</name>
<sequence>MIHDYTGPYVLDALDAADRSAFDEHLRDCESCRDEVIELRTVAAHLALALPPVPAASIKDRVMADIRTHQRLQRTAVLARVDAPIRTASRPPRTEPDPPQRHRIAWATGGVGALAVAAALVGGLLLDKEPEPHTSIALEQVRREHDAVTRDGILVAGDGSASAVLSRSTGKVAVSATGLPTLETGRGYQLWVVRRNGLVYSAGMMRTSGRHAELVADLPKETRMVTITTEPNTGSVGPTTPLVARIDLI</sequence>
<gene>
    <name evidence="13" type="ORF">D5S18_28880</name>
</gene>
<keyword evidence="3 10" id="KW-0812">Transmembrane</keyword>
<accession>A0A3A4K968</accession>
<dbReference type="PANTHER" id="PTHR37461:SF1">
    <property type="entry name" value="ANTI-SIGMA-K FACTOR RSKA"/>
    <property type="match status" value="1"/>
</dbReference>
<evidence type="ECO:0000259" key="12">
    <source>
        <dbReference type="Pfam" id="PF13490"/>
    </source>
</evidence>
<evidence type="ECO:0000259" key="11">
    <source>
        <dbReference type="Pfam" id="PF10099"/>
    </source>
</evidence>
<evidence type="ECO:0000313" key="13">
    <source>
        <dbReference type="EMBL" id="RJO69904.1"/>
    </source>
</evidence>
<dbReference type="Pfam" id="PF10099">
    <property type="entry name" value="RskA_C"/>
    <property type="match status" value="1"/>
</dbReference>
<evidence type="ECO:0000256" key="1">
    <source>
        <dbReference type="ARBA" id="ARBA00004162"/>
    </source>
</evidence>
<dbReference type="InterPro" id="IPR018764">
    <property type="entry name" value="RskA_C"/>
</dbReference>
<dbReference type="EMBL" id="QZFU01000041">
    <property type="protein sequence ID" value="RJO69904.1"/>
    <property type="molecule type" value="Genomic_DNA"/>
</dbReference>
<comment type="caution">
    <text evidence="13">The sequence shown here is derived from an EMBL/GenBank/DDBJ whole genome shotgun (WGS) entry which is preliminary data.</text>
</comment>
<dbReference type="PANTHER" id="PTHR37461">
    <property type="entry name" value="ANTI-SIGMA-K FACTOR RSKA"/>
    <property type="match status" value="1"/>
</dbReference>
<reference evidence="13 14" key="1">
    <citation type="submission" date="2018-09" db="EMBL/GenBank/DDBJ databases">
        <title>YIM PH21274 draft genome.</title>
        <authorList>
            <person name="Miao C."/>
        </authorList>
    </citation>
    <scope>NUCLEOTIDE SEQUENCE [LARGE SCALE GENOMIC DNA]</scope>
    <source>
        <strain evidence="13 14">YIM PH 21724</strain>
    </source>
</reference>
<protein>
    <recommendedName>
        <fullName evidence="9">Regulator of SigK</fullName>
    </recommendedName>
    <alternativeName>
        <fullName evidence="8">Sigma-K anti-sigma factor RskA</fullName>
    </alternativeName>
</protein>
<evidence type="ECO:0000256" key="3">
    <source>
        <dbReference type="ARBA" id="ARBA00022692"/>
    </source>
</evidence>
<evidence type="ECO:0000256" key="8">
    <source>
        <dbReference type="ARBA" id="ARBA00029829"/>
    </source>
</evidence>
<dbReference type="Pfam" id="PF13490">
    <property type="entry name" value="zf-HC2"/>
    <property type="match status" value="1"/>
</dbReference>
<dbReference type="GO" id="GO:0006417">
    <property type="term" value="P:regulation of translation"/>
    <property type="evidence" value="ECO:0007669"/>
    <property type="project" value="TreeGrafter"/>
</dbReference>
<keyword evidence="6 10" id="KW-0472">Membrane</keyword>
<dbReference type="Gene3D" id="1.10.10.1320">
    <property type="entry name" value="Anti-sigma factor, zinc-finger domain"/>
    <property type="match status" value="1"/>
</dbReference>
<keyword evidence="14" id="KW-1185">Reference proteome</keyword>
<organism evidence="13 14">
    <name type="scientific">Nocardia panacis</name>
    <dbReference type="NCBI Taxonomy" id="2340916"/>
    <lineage>
        <taxon>Bacteria</taxon>
        <taxon>Bacillati</taxon>
        <taxon>Actinomycetota</taxon>
        <taxon>Actinomycetes</taxon>
        <taxon>Mycobacteriales</taxon>
        <taxon>Nocardiaceae</taxon>
        <taxon>Nocardia</taxon>
    </lineage>
</organism>
<dbReference type="OrthoDB" id="153510at2"/>
<evidence type="ECO:0000256" key="5">
    <source>
        <dbReference type="ARBA" id="ARBA00023015"/>
    </source>
</evidence>
<comment type="subcellular location">
    <subcellularLocation>
        <location evidence="1">Cell membrane</location>
        <topology evidence="1">Single-pass membrane protein</topology>
    </subcellularLocation>
</comment>
<dbReference type="InterPro" id="IPR041916">
    <property type="entry name" value="Anti_sigma_zinc_sf"/>
</dbReference>
<keyword evidence="7" id="KW-0804">Transcription</keyword>
<evidence type="ECO:0000256" key="4">
    <source>
        <dbReference type="ARBA" id="ARBA00022989"/>
    </source>
</evidence>